<organism evidence="1 2">
    <name type="scientific">Bradymonas sediminis</name>
    <dbReference type="NCBI Taxonomy" id="1548548"/>
    <lineage>
        <taxon>Bacteria</taxon>
        <taxon>Deltaproteobacteria</taxon>
        <taxon>Bradymonadales</taxon>
        <taxon>Bradymonadaceae</taxon>
        <taxon>Bradymonas</taxon>
    </lineage>
</organism>
<keyword evidence="2" id="KW-1185">Reference proteome</keyword>
<protein>
    <submittedName>
        <fullName evidence="1">Uncharacterized protein</fullName>
    </submittedName>
</protein>
<dbReference type="Gene3D" id="2.40.50.140">
    <property type="entry name" value="Nucleic acid-binding proteins"/>
    <property type="match status" value="1"/>
</dbReference>
<dbReference type="OrthoDB" id="7477356at2"/>
<evidence type="ECO:0000313" key="1">
    <source>
        <dbReference type="EMBL" id="AWV88049.1"/>
    </source>
</evidence>
<dbReference type="EMBL" id="CP030032">
    <property type="protein sequence ID" value="AWV88049.1"/>
    <property type="molecule type" value="Genomic_DNA"/>
</dbReference>
<accession>A0A2Z4FGI4</accession>
<dbReference type="GO" id="GO:0003676">
    <property type="term" value="F:nucleic acid binding"/>
    <property type="evidence" value="ECO:0007669"/>
    <property type="project" value="InterPro"/>
</dbReference>
<dbReference type="KEGG" id="bsed:DN745_01350"/>
<dbReference type="CDD" id="cd04458">
    <property type="entry name" value="CSP_CDS"/>
    <property type="match status" value="1"/>
</dbReference>
<dbReference type="AlphaFoldDB" id="A0A2Z4FGI4"/>
<dbReference type="SUPFAM" id="SSF50249">
    <property type="entry name" value="Nucleic acid-binding proteins"/>
    <property type="match status" value="1"/>
</dbReference>
<dbReference type="InterPro" id="IPR012340">
    <property type="entry name" value="NA-bd_OB-fold"/>
</dbReference>
<dbReference type="RefSeq" id="WP_111331446.1">
    <property type="nucleotide sequence ID" value="NZ_CP030032.1"/>
</dbReference>
<evidence type="ECO:0000313" key="2">
    <source>
        <dbReference type="Proteomes" id="UP000249799"/>
    </source>
</evidence>
<proteinExistence type="predicted"/>
<sequence>MSMSENISNKLHSPDTELSRRLLEYFERAGAMIDSNPRFRDEYLLDFTVTALEDVHAHVNLGIHVTSETDDLDRQQAFLQASNRGIVLKSLYIEIDEETVESGGLLVAFGTCLSFLFDRRYSHIKAMGVRMHPDCSFNFFDIEESVDRLERMSLDEELSVGEDIDGRIIAYFTDKGFGFIQTDEERKFFFHIANVVDDELRTRLPAYVPGEIIPVEFQYGGHDGKKYPKAINVTVIEDDDDYDDDDDDY</sequence>
<dbReference type="InterPro" id="IPR002059">
    <property type="entry name" value="CSP_DNA-bd"/>
</dbReference>
<gene>
    <name evidence="1" type="ORF">DN745_01350</name>
</gene>
<name>A0A2Z4FGI4_9DELT</name>
<reference evidence="1 2" key="1">
    <citation type="submission" date="2018-06" db="EMBL/GenBank/DDBJ databases">
        <title>Lujinxingia sediminis gen. nov. sp. nov., a new facultative anaerobic member of the class Deltaproteobacteria, and proposal of Lujinxingaceae fam. nov.</title>
        <authorList>
            <person name="Guo L.-Y."/>
            <person name="Li C.-M."/>
            <person name="Wang S."/>
            <person name="Du Z.-J."/>
        </authorList>
    </citation>
    <scope>NUCLEOTIDE SEQUENCE [LARGE SCALE GENOMIC DNA]</scope>
    <source>
        <strain evidence="1 2">FA350</strain>
    </source>
</reference>
<dbReference type="Proteomes" id="UP000249799">
    <property type="component" value="Chromosome"/>
</dbReference>